<sequence length="330" mass="36048">MQEANQVHSSPNNRTIVRADPRQVLLRGGIRFGFKLLNKAAPDLASLAAERLFRSPRRHARPAWEEEILAGAARFSLPWGAEALPAWSWGHGPTVLLVHGWEGRGSQLGAFVRPLVELGFRVVTFDAPGHGDGPSRSATLVELARAVTVAMDEVGPVHAIVAHSLGGAATTYALSRAASVRRAGAPAPRLVFIAPPISAVRYTQHFAKLLGIDEAVRRRMVARLEARYGVPLADLDALSAAPRMNAPLFVVHDRDDREVSFEAGAALADRWPGARLMSTRGLGHRRVLRAPEVIAEVVEVVTGTPWPVRTGIETFELERELFERDRRRAV</sequence>
<dbReference type="PANTHER" id="PTHR43433:SF5">
    <property type="entry name" value="AB HYDROLASE-1 DOMAIN-CONTAINING PROTEIN"/>
    <property type="match status" value="1"/>
</dbReference>
<evidence type="ECO:0000313" key="3">
    <source>
        <dbReference type="Proteomes" id="UP000002139"/>
    </source>
</evidence>
<dbReference type="HOGENOM" id="CLU_072027_0_0_7"/>
<dbReference type="EMBL" id="AM746676">
    <property type="protein sequence ID" value="CAN93372.1"/>
    <property type="molecule type" value="Genomic_DNA"/>
</dbReference>
<dbReference type="eggNOG" id="COG1073">
    <property type="taxonomic scope" value="Bacteria"/>
</dbReference>
<accession>A9GJ93</accession>
<dbReference type="RefSeq" id="WP_012235844.1">
    <property type="nucleotide sequence ID" value="NC_010162.1"/>
</dbReference>
<dbReference type="InterPro" id="IPR050471">
    <property type="entry name" value="AB_hydrolase"/>
</dbReference>
<name>A9GJ93_SORC5</name>
<dbReference type="BioCyc" id="SCEL448385:SCE_RS16475-MONOMER"/>
<gene>
    <name evidence="2" type="ordered locus">sce3213</name>
</gene>
<protein>
    <recommendedName>
        <fullName evidence="1">AB hydrolase-1 domain-containing protein</fullName>
    </recommendedName>
</protein>
<dbReference type="AlphaFoldDB" id="A9GJ93"/>
<dbReference type="KEGG" id="scl:sce3213"/>
<reference evidence="2 3" key="1">
    <citation type="journal article" date="2007" name="Nat. Biotechnol.">
        <title>Complete genome sequence of the myxobacterium Sorangium cellulosum.</title>
        <authorList>
            <person name="Schneiker S."/>
            <person name="Perlova O."/>
            <person name="Kaiser O."/>
            <person name="Gerth K."/>
            <person name="Alici A."/>
            <person name="Altmeyer M.O."/>
            <person name="Bartels D."/>
            <person name="Bekel T."/>
            <person name="Beyer S."/>
            <person name="Bode E."/>
            <person name="Bode H.B."/>
            <person name="Bolten C.J."/>
            <person name="Choudhuri J.V."/>
            <person name="Doss S."/>
            <person name="Elnakady Y.A."/>
            <person name="Frank B."/>
            <person name="Gaigalat L."/>
            <person name="Goesmann A."/>
            <person name="Groeger C."/>
            <person name="Gross F."/>
            <person name="Jelsbak L."/>
            <person name="Jelsbak L."/>
            <person name="Kalinowski J."/>
            <person name="Kegler C."/>
            <person name="Knauber T."/>
            <person name="Konietzny S."/>
            <person name="Kopp M."/>
            <person name="Krause L."/>
            <person name="Krug D."/>
            <person name="Linke B."/>
            <person name="Mahmud T."/>
            <person name="Martinez-Arias R."/>
            <person name="McHardy A.C."/>
            <person name="Merai M."/>
            <person name="Meyer F."/>
            <person name="Mormann S."/>
            <person name="Munoz-Dorado J."/>
            <person name="Perez J."/>
            <person name="Pradella S."/>
            <person name="Rachid S."/>
            <person name="Raddatz G."/>
            <person name="Rosenau F."/>
            <person name="Rueckert C."/>
            <person name="Sasse F."/>
            <person name="Scharfe M."/>
            <person name="Schuster S.C."/>
            <person name="Suen G."/>
            <person name="Treuner-Lange A."/>
            <person name="Velicer G.J."/>
            <person name="Vorholter F.-J."/>
            <person name="Weissman K.J."/>
            <person name="Welch R.D."/>
            <person name="Wenzel S.C."/>
            <person name="Whitworth D.E."/>
            <person name="Wilhelm S."/>
            <person name="Wittmann C."/>
            <person name="Bloecker H."/>
            <person name="Puehler A."/>
            <person name="Mueller R."/>
        </authorList>
    </citation>
    <scope>NUCLEOTIDE SEQUENCE [LARGE SCALE GENOMIC DNA]</scope>
    <source>
        <strain evidence="3">So ce56</strain>
    </source>
</reference>
<dbReference type="Pfam" id="PF12697">
    <property type="entry name" value="Abhydrolase_6"/>
    <property type="match status" value="1"/>
</dbReference>
<proteinExistence type="predicted"/>
<dbReference type="Proteomes" id="UP000002139">
    <property type="component" value="Chromosome"/>
</dbReference>
<organism evidence="2 3">
    <name type="scientific">Sorangium cellulosum (strain So ce56)</name>
    <name type="common">Polyangium cellulosum (strain So ce56)</name>
    <dbReference type="NCBI Taxonomy" id="448385"/>
    <lineage>
        <taxon>Bacteria</taxon>
        <taxon>Pseudomonadati</taxon>
        <taxon>Myxococcota</taxon>
        <taxon>Polyangia</taxon>
        <taxon>Polyangiales</taxon>
        <taxon>Polyangiaceae</taxon>
        <taxon>Sorangium</taxon>
    </lineage>
</organism>
<dbReference type="OrthoDB" id="9785408at2"/>
<evidence type="ECO:0000259" key="1">
    <source>
        <dbReference type="Pfam" id="PF12697"/>
    </source>
</evidence>
<dbReference type="PANTHER" id="PTHR43433">
    <property type="entry name" value="HYDROLASE, ALPHA/BETA FOLD FAMILY PROTEIN"/>
    <property type="match status" value="1"/>
</dbReference>
<dbReference type="SUPFAM" id="SSF53474">
    <property type="entry name" value="alpha/beta-Hydrolases"/>
    <property type="match status" value="1"/>
</dbReference>
<dbReference type="InterPro" id="IPR029058">
    <property type="entry name" value="AB_hydrolase_fold"/>
</dbReference>
<dbReference type="Gene3D" id="3.40.50.1820">
    <property type="entry name" value="alpha/beta hydrolase"/>
    <property type="match status" value="1"/>
</dbReference>
<evidence type="ECO:0000313" key="2">
    <source>
        <dbReference type="EMBL" id="CAN93372.1"/>
    </source>
</evidence>
<keyword evidence="3" id="KW-1185">Reference proteome</keyword>
<dbReference type="ESTHER" id="sorc5-a9gj93">
    <property type="family name" value="6_AlphaBeta_hydrolase"/>
</dbReference>
<dbReference type="STRING" id="448385.sce3213"/>
<dbReference type="InterPro" id="IPR000073">
    <property type="entry name" value="AB_hydrolase_1"/>
</dbReference>
<feature type="domain" description="AB hydrolase-1" evidence="1">
    <location>
        <begin position="95"/>
        <end position="296"/>
    </location>
</feature>